<dbReference type="Pfam" id="PF02909">
    <property type="entry name" value="TetR_C_1"/>
    <property type="match status" value="1"/>
</dbReference>
<dbReference type="InterPro" id="IPR036271">
    <property type="entry name" value="Tet_transcr_reg_TetR-rel_C_sf"/>
</dbReference>
<dbReference type="SUPFAM" id="SSF46689">
    <property type="entry name" value="Homeodomain-like"/>
    <property type="match status" value="1"/>
</dbReference>
<protein>
    <submittedName>
        <fullName evidence="8">Tetracycline resistance transcriptional repressor TetR</fullName>
    </submittedName>
</protein>
<feature type="domain" description="HTH tetR-type" evidence="7">
    <location>
        <begin position="8"/>
        <end position="68"/>
    </location>
</feature>
<proteinExistence type="predicted"/>
<keyword evidence="5" id="KW-0804">Transcription</keyword>
<keyword evidence="3" id="KW-0805">Transcription regulation</keyword>
<dbReference type="PROSITE" id="PS01081">
    <property type="entry name" value="HTH_TETR_1"/>
    <property type="match status" value="1"/>
</dbReference>
<evidence type="ECO:0000256" key="2">
    <source>
        <dbReference type="ARBA" id="ARBA00022491"/>
    </source>
</evidence>
<dbReference type="InterPro" id="IPR004111">
    <property type="entry name" value="Repressor_TetR_C"/>
</dbReference>
<dbReference type="EMBL" id="JAIKTS010000005">
    <property type="protein sequence ID" value="MCL7715602.1"/>
    <property type="molecule type" value="Genomic_DNA"/>
</dbReference>
<keyword evidence="2" id="KW-0678">Repressor</keyword>
<accession>A0ABT0SJU0</accession>
<keyword evidence="4 6" id="KW-0238">DNA-binding</keyword>
<dbReference type="PANTHER" id="PTHR30055">
    <property type="entry name" value="HTH-TYPE TRANSCRIPTIONAL REGULATOR RUTR"/>
    <property type="match status" value="1"/>
</dbReference>
<dbReference type="InterPro" id="IPR050109">
    <property type="entry name" value="HTH-type_TetR-like_transc_reg"/>
</dbReference>
<dbReference type="InterPro" id="IPR001647">
    <property type="entry name" value="HTH_TetR"/>
</dbReference>
<comment type="caution">
    <text evidence="8">The sequence shown here is derived from an EMBL/GenBank/DDBJ whole genome shotgun (WGS) entry which is preliminary data.</text>
</comment>
<dbReference type="NCBIfam" id="NF010319">
    <property type="entry name" value="PRK13756.1"/>
    <property type="match status" value="1"/>
</dbReference>
<name>A0ABT0SJU0_9GAMM</name>
<reference evidence="8 9" key="1">
    <citation type="submission" date="2021-08" db="EMBL/GenBank/DDBJ databases">
        <title>Novel members of of the genus Stenotrophomonas from differernt environment.</title>
        <authorList>
            <person name="Deng Y."/>
        </authorList>
    </citation>
    <scope>NUCLEOTIDE SEQUENCE [LARGE SCALE GENOMIC DNA]</scope>
    <source>
        <strain evidence="8 9">CPCC 101365</strain>
    </source>
</reference>
<evidence type="ECO:0000313" key="8">
    <source>
        <dbReference type="EMBL" id="MCL7715602.1"/>
    </source>
</evidence>
<evidence type="ECO:0000313" key="9">
    <source>
        <dbReference type="Proteomes" id="UP001431235"/>
    </source>
</evidence>
<sequence length="213" mass="22965">MAGSRSPRLSRESVMRAALQLLGEVGIDGLSTRRLAERLGVQSPTLYWHFRNKGELLAAMAEAIMRERHRQPLPAPGQSWQAWFIANAHSFRQALLEYRDGARLHAGTRPRGEVFGDVEAKLGVLVDAGFAPAQAIELLLAVSRFVVGWVLEEQAAPAAAPVTGEAPDAARYPLAAQGWAALAEESADQVFDRQLRLFVAGAEAMAGQSRGAG</sequence>
<dbReference type="PANTHER" id="PTHR30055:SF151">
    <property type="entry name" value="TRANSCRIPTIONAL REGULATORY PROTEIN"/>
    <property type="match status" value="1"/>
</dbReference>
<dbReference type="Gene3D" id="1.10.357.10">
    <property type="entry name" value="Tetracycline Repressor, domain 2"/>
    <property type="match status" value="1"/>
</dbReference>
<dbReference type="PRINTS" id="PR00400">
    <property type="entry name" value="TETREPRESSOR"/>
</dbReference>
<evidence type="ECO:0000256" key="6">
    <source>
        <dbReference type="PROSITE-ProRule" id="PRU00335"/>
    </source>
</evidence>
<evidence type="ECO:0000256" key="3">
    <source>
        <dbReference type="ARBA" id="ARBA00023015"/>
    </source>
</evidence>
<dbReference type="Pfam" id="PF00440">
    <property type="entry name" value="TetR_N"/>
    <property type="match status" value="1"/>
</dbReference>
<evidence type="ECO:0000256" key="4">
    <source>
        <dbReference type="ARBA" id="ARBA00023125"/>
    </source>
</evidence>
<dbReference type="Proteomes" id="UP001431235">
    <property type="component" value="Unassembled WGS sequence"/>
</dbReference>
<evidence type="ECO:0000256" key="1">
    <source>
        <dbReference type="ARBA" id="ARBA00002856"/>
    </source>
</evidence>
<dbReference type="PROSITE" id="PS50977">
    <property type="entry name" value="HTH_TETR_2"/>
    <property type="match status" value="1"/>
</dbReference>
<gene>
    <name evidence="8" type="primary">tetR</name>
    <name evidence="8" type="ORF">K5L01_13230</name>
</gene>
<dbReference type="InterPro" id="IPR023772">
    <property type="entry name" value="DNA-bd_HTH_TetR-type_CS"/>
</dbReference>
<organism evidence="8 9">
    <name type="scientific">Stenotrophomonas mori</name>
    <dbReference type="NCBI Taxonomy" id="2871096"/>
    <lineage>
        <taxon>Bacteria</taxon>
        <taxon>Pseudomonadati</taxon>
        <taxon>Pseudomonadota</taxon>
        <taxon>Gammaproteobacteria</taxon>
        <taxon>Lysobacterales</taxon>
        <taxon>Lysobacteraceae</taxon>
        <taxon>Stenotrophomonas</taxon>
    </lineage>
</organism>
<dbReference type="PRINTS" id="PR00455">
    <property type="entry name" value="HTHTETR"/>
</dbReference>
<evidence type="ECO:0000256" key="5">
    <source>
        <dbReference type="ARBA" id="ARBA00023163"/>
    </source>
</evidence>
<dbReference type="InterPro" id="IPR009057">
    <property type="entry name" value="Homeodomain-like_sf"/>
</dbReference>
<feature type="DNA-binding region" description="H-T-H motif" evidence="6">
    <location>
        <begin position="31"/>
        <end position="50"/>
    </location>
</feature>
<evidence type="ECO:0000259" key="7">
    <source>
        <dbReference type="PROSITE" id="PS50977"/>
    </source>
</evidence>
<dbReference type="SUPFAM" id="SSF48498">
    <property type="entry name" value="Tetracyclin repressor-like, C-terminal domain"/>
    <property type="match status" value="1"/>
</dbReference>
<comment type="function">
    <text evidence="1">TetR is the repressor of the tetracycline resistance element; its N-terminal region forms a helix-turn-helix structure and binds DNA. Binding of tetracycline to TetR reduces the repressor affinity for the tetracycline resistance gene (tetA) promoter operator sites.</text>
</comment>
<dbReference type="RefSeq" id="WP_250065083.1">
    <property type="nucleotide sequence ID" value="NZ_JAIKTS010000005.1"/>
</dbReference>
<keyword evidence="9" id="KW-1185">Reference proteome</keyword>
<dbReference type="Gene3D" id="1.10.10.60">
    <property type="entry name" value="Homeodomain-like"/>
    <property type="match status" value="1"/>
</dbReference>
<dbReference type="InterPro" id="IPR003012">
    <property type="entry name" value="Tet_transcr_reg_TetR"/>
</dbReference>